<dbReference type="Pfam" id="PF14213">
    <property type="entry name" value="DUF4325"/>
    <property type="match status" value="1"/>
</dbReference>
<name>A0A0G1C078_9BACT</name>
<accession>A0A0G1C078</accession>
<sequence>MTEIILLPKTGNFAENKDIARNIRLNELIPMLENGEDIILNFKGVEAATQSFIHALISDLFRKYGNSILDRISFKDCNEKIRKIISIVTDYMQE</sequence>
<gene>
    <name evidence="2" type="ORF">UV06_C0003G0054</name>
</gene>
<protein>
    <recommendedName>
        <fullName evidence="1">DUF4325 domain-containing protein</fullName>
    </recommendedName>
</protein>
<evidence type="ECO:0000313" key="3">
    <source>
        <dbReference type="Proteomes" id="UP000033854"/>
    </source>
</evidence>
<dbReference type="AlphaFoldDB" id="A0A0G1C078"/>
<evidence type="ECO:0000313" key="2">
    <source>
        <dbReference type="EMBL" id="KKS43053.1"/>
    </source>
</evidence>
<organism evidence="2 3">
    <name type="scientific">Candidatus Collierbacteria bacterium GW2011_GWA2_42_17</name>
    <dbReference type="NCBI Taxonomy" id="1618378"/>
    <lineage>
        <taxon>Bacteria</taxon>
        <taxon>Candidatus Collieribacteriota</taxon>
    </lineage>
</organism>
<dbReference type="InterPro" id="IPR025474">
    <property type="entry name" value="DUF4325"/>
</dbReference>
<evidence type="ECO:0000259" key="1">
    <source>
        <dbReference type="Pfam" id="PF14213"/>
    </source>
</evidence>
<proteinExistence type="predicted"/>
<dbReference type="EMBL" id="LCDA01000003">
    <property type="protein sequence ID" value="KKS43053.1"/>
    <property type="molecule type" value="Genomic_DNA"/>
</dbReference>
<comment type="caution">
    <text evidence="2">The sequence shown here is derived from an EMBL/GenBank/DDBJ whole genome shotgun (WGS) entry which is preliminary data.</text>
</comment>
<dbReference type="Proteomes" id="UP000033854">
    <property type="component" value="Unassembled WGS sequence"/>
</dbReference>
<reference evidence="2 3" key="1">
    <citation type="journal article" date="2015" name="Nature">
        <title>rRNA introns, odd ribosomes, and small enigmatic genomes across a large radiation of phyla.</title>
        <authorList>
            <person name="Brown C.T."/>
            <person name="Hug L.A."/>
            <person name="Thomas B.C."/>
            <person name="Sharon I."/>
            <person name="Castelle C.J."/>
            <person name="Singh A."/>
            <person name="Wilkins M.J."/>
            <person name="Williams K.H."/>
            <person name="Banfield J.F."/>
        </authorList>
    </citation>
    <scope>NUCLEOTIDE SEQUENCE [LARGE SCALE GENOMIC DNA]</scope>
</reference>
<feature type="domain" description="DUF4325" evidence="1">
    <location>
        <begin position="25"/>
        <end position="80"/>
    </location>
</feature>